<keyword evidence="2 3" id="KW-0808">Transferase</keyword>
<dbReference type="InterPro" id="IPR004165">
    <property type="entry name" value="CoA_trans_fam_I"/>
</dbReference>
<dbReference type="InterPro" id="IPR004163">
    <property type="entry name" value="CoA_transf_BS"/>
</dbReference>
<gene>
    <name evidence="3" type="primary">scoA</name>
    <name evidence="3" type="ORF">acsn021_01230</name>
</gene>
<dbReference type="Proteomes" id="UP000515561">
    <property type="component" value="Chromosome"/>
</dbReference>
<dbReference type="NCBIfam" id="TIGR02429">
    <property type="entry name" value="pcaI_scoA_fam"/>
    <property type="match status" value="1"/>
</dbReference>
<dbReference type="RefSeq" id="WP_184093028.1">
    <property type="nucleotide sequence ID" value="NZ_AP023367.1"/>
</dbReference>
<protein>
    <submittedName>
        <fullName evidence="3">Acetyl-CoA--acetoacetyl-CoA transferase subunit alpha</fullName>
    </submittedName>
</protein>
<evidence type="ECO:0000313" key="3">
    <source>
        <dbReference type="EMBL" id="BCJ92554.1"/>
    </source>
</evidence>
<evidence type="ECO:0000256" key="2">
    <source>
        <dbReference type="ARBA" id="ARBA00022679"/>
    </source>
</evidence>
<sequence>MINKLMTAREAVRKVKDGDTLMVGGFLAGGHPQNLVSALVDTSSAGNLSIVSNDTGTQELSIYELIKSGRVKQIYASYIGSNPETGRLLMTGEASVQLFPQGTLAEKIRAGGAGLGGVLTPVGIGTVVEEGKRKIDIDGREYLLEMPLKANVAFIKAHKADETGNLVINGSARNFNIVMATAADYVIAEVENYVKAGEIDPNYVNVPGIFVDAIVKVG</sequence>
<reference evidence="3 4" key="1">
    <citation type="journal article" date="2016" name="Int. J. Syst. Evol. Microbiol.">
        <title>Descriptions of Anaerotaenia torta gen. nov., sp. nov. and Anaerocolumna cellulosilytica gen. nov., sp. nov. isolated from a methanogenic reactor of cattle waste.</title>
        <authorList>
            <person name="Uek A."/>
            <person name="Ohtaki Y."/>
            <person name="Kaku N."/>
            <person name="Ueki K."/>
        </authorList>
    </citation>
    <scope>NUCLEOTIDE SEQUENCE [LARGE SCALE GENOMIC DNA]</scope>
    <source>
        <strain evidence="3 4">SN021</strain>
    </source>
</reference>
<organism evidence="3 4">
    <name type="scientific">Anaerocolumna cellulosilytica</name>
    <dbReference type="NCBI Taxonomy" id="433286"/>
    <lineage>
        <taxon>Bacteria</taxon>
        <taxon>Bacillati</taxon>
        <taxon>Bacillota</taxon>
        <taxon>Clostridia</taxon>
        <taxon>Lachnospirales</taxon>
        <taxon>Lachnospiraceae</taxon>
        <taxon>Anaerocolumna</taxon>
    </lineage>
</organism>
<accession>A0A6S6QPQ8</accession>
<dbReference type="SUPFAM" id="SSF100950">
    <property type="entry name" value="NagB/RpiA/CoA transferase-like"/>
    <property type="match status" value="1"/>
</dbReference>
<dbReference type="InterPro" id="IPR012792">
    <property type="entry name" value="3-oxoacid_CoA-transf_A"/>
</dbReference>
<dbReference type="KEGG" id="acel:acsn021_01230"/>
<evidence type="ECO:0000256" key="1">
    <source>
        <dbReference type="ARBA" id="ARBA00005612"/>
    </source>
</evidence>
<proteinExistence type="inferred from homology"/>
<dbReference type="InterPro" id="IPR037171">
    <property type="entry name" value="NagB/RpiA_transferase-like"/>
</dbReference>
<dbReference type="PANTHER" id="PTHR13707">
    <property type="entry name" value="KETOACID-COENZYME A TRANSFERASE"/>
    <property type="match status" value="1"/>
</dbReference>
<comment type="similarity">
    <text evidence="1">Belongs to the 3-oxoacid CoA-transferase subunit A family.</text>
</comment>
<dbReference type="GO" id="GO:0008410">
    <property type="term" value="F:CoA-transferase activity"/>
    <property type="evidence" value="ECO:0007669"/>
    <property type="project" value="InterPro"/>
</dbReference>
<keyword evidence="4" id="KW-1185">Reference proteome</keyword>
<dbReference type="SMART" id="SM00882">
    <property type="entry name" value="CoA_trans"/>
    <property type="match status" value="1"/>
</dbReference>
<dbReference type="EMBL" id="AP023367">
    <property type="protein sequence ID" value="BCJ92554.1"/>
    <property type="molecule type" value="Genomic_DNA"/>
</dbReference>
<dbReference type="PROSITE" id="PS01273">
    <property type="entry name" value="COA_TRANSF_1"/>
    <property type="match status" value="1"/>
</dbReference>
<name>A0A6S6QPQ8_9FIRM</name>
<dbReference type="Pfam" id="PF01144">
    <property type="entry name" value="CoA_trans"/>
    <property type="match status" value="1"/>
</dbReference>
<dbReference type="AlphaFoldDB" id="A0A6S6QPQ8"/>
<evidence type="ECO:0000313" key="4">
    <source>
        <dbReference type="Proteomes" id="UP000515561"/>
    </source>
</evidence>
<dbReference type="PANTHER" id="PTHR13707:SF60">
    <property type="entry name" value="ACETATE COA-TRANSFERASE SUBUNIT ALPHA"/>
    <property type="match status" value="1"/>
</dbReference>
<dbReference type="Gene3D" id="3.40.1080.10">
    <property type="entry name" value="Glutaconate Coenzyme A-transferase"/>
    <property type="match status" value="1"/>
</dbReference>